<name>A0A1T4X6Q5_9BACT</name>
<gene>
    <name evidence="2" type="ORF">SAMN02745166_01131</name>
</gene>
<organism evidence="2 3">
    <name type="scientific">Prosthecobacter debontii</name>
    <dbReference type="NCBI Taxonomy" id="48467"/>
    <lineage>
        <taxon>Bacteria</taxon>
        <taxon>Pseudomonadati</taxon>
        <taxon>Verrucomicrobiota</taxon>
        <taxon>Verrucomicrobiia</taxon>
        <taxon>Verrucomicrobiales</taxon>
        <taxon>Verrucomicrobiaceae</taxon>
        <taxon>Prosthecobacter</taxon>
    </lineage>
</organism>
<feature type="region of interest" description="Disordered" evidence="1">
    <location>
        <begin position="188"/>
        <end position="244"/>
    </location>
</feature>
<dbReference type="EMBL" id="FUYE01000003">
    <property type="protein sequence ID" value="SKA85314.1"/>
    <property type="molecule type" value="Genomic_DNA"/>
</dbReference>
<proteinExistence type="predicted"/>
<accession>A0A1T4X6Q5</accession>
<keyword evidence="3" id="KW-1185">Reference proteome</keyword>
<evidence type="ECO:0000256" key="1">
    <source>
        <dbReference type="SAM" id="MobiDB-lite"/>
    </source>
</evidence>
<dbReference type="RefSeq" id="WP_078812339.1">
    <property type="nucleotide sequence ID" value="NZ_FUYE01000003.1"/>
</dbReference>
<dbReference type="Proteomes" id="UP000190774">
    <property type="component" value="Unassembled WGS sequence"/>
</dbReference>
<feature type="compositionally biased region" description="Low complexity" evidence="1">
    <location>
        <begin position="193"/>
        <end position="203"/>
    </location>
</feature>
<evidence type="ECO:0000313" key="3">
    <source>
        <dbReference type="Proteomes" id="UP000190774"/>
    </source>
</evidence>
<feature type="compositionally biased region" description="Basic and acidic residues" evidence="1">
    <location>
        <begin position="235"/>
        <end position="244"/>
    </location>
</feature>
<dbReference type="STRING" id="48467.SAMN02745166_01131"/>
<evidence type="ECO:0000313" key="2">
    <source>
        <dbReference type="EMBL" id="SKA85314.1"/>
    </source>
</evidence>
<protein>
    <submittedName>
        <fullName evidence="2">Uncharacterized protein</fullName>
    </submittedName>
</protein>
<feature type="compositionally biased region" description="Acidic residues" evidence="1">
    <location>
        <begin position="209"/>
        <end position="225"/>
    </location>
</feature>
<sequence>MIQNWSIRSRSHQCALSGRPFQEGEVFHTAIYFDPETNGYLRRDVGLDSWKEELSQRTPVAYWRTTYTPQINEPKPEVTSKESAMALLQRFIEEDEPQTENARYILVLMLERKRILSPTATKETEHGRMLFYENKKTSEVFMVRDPDLHLHELAQVQDEVATLLGFGGPAADAAKAVGMKFTPDGKLVKAGESEASTPATTESPPTPAQEEETAPPAEPEPEEPPLEAPPGEPLPDEKAPSEEA</sequence>
<dbReference type="AlphaFoldDB" id="A0A1T4X6Q5"/>
<reference evidence="3" key="1">
    <citation type="submission" date="2017-02" db="EMBL/GenBank/DDBJ databases">
        <authorList>
            <person name="Varghese N."/>
            <person name="Submissions S."/>
        </authorList>
    </citation>
    <scope>NUCLEOTIDE SEQUENCE [LARGE SCALE GENOMIC DNA]</scope>
    <source>
        <strain evidence="3">ATCC 700200</strain>
    </source>
</reference>